<protein>
    <submittedName>
        <fullName evidence="1">Predicted protein</fullName>
    </submittedName>
</protein>
<dbReference type="OrthoDB" id="10382495at2759"/>
<evidence type="ECO:0000313" key="1">
    <source>
        <dbReference type="EMBL" id="EFC43949.1"/>
    </source>
</evidence>
<dbReference type="GeneID" id="8850083"/>
<evidence type="ECO:0000313" key="2">
    <source>
        <dbReference type="Proteomes" id="UP000006671"/>
    </source>
</evidence>
<dbReference type="KEGG" id="ngr:NAEGRDRAFT_79881"/>
<organism evidence="2">
    <name type="scientific">Naegleria gruberi</name>
    <name type="common">Amoeba</name>
    <dbReference type="NCBI Taxonomy" id="5762"/>
    <lineage>
        <taxon>Eukaryota</taxon>
        <taxon>Discoba</taxon>
        <taxon>Heterolobosea</taxon>
        <taxon>Tetramitia</taxon>
        <taxon>Eutetramitia</taxon>
        <taxon>Vahlkampfiidae</taxon>
        <taxon>Naegleria</taxon>
    </lineage>
</organism>
<dbReference type="Proteomes" id="UP000006671">
    <property type="component" value="Unassembled WGS sequence"/>
</dbReference>
<reference evidence="1 2" key="1">
    <citation type="journal article" date="2010" name="Cell">
        <title>The genome of Naegleria gruberi illuminates early eukaryotic versatility.</title>
        <authorList>
            <person name="Fritz-Laylin L.K."/>
            <person name="Prochnik S.E."/>
            <person name="Ginger M.L."/>
            <person name="Dacks J.B."/>
            <person name="Carpenter M.L."/>
            <person name="Field M.C."/>
            <person name="Kuo A."/>
            <person name="Paredez A."/>
            <person name="Chapman J."/>
            <person name="Pham J."/>
            <person name="Shu S."/>
            <person name="Neupane R."/>
            <person name="Cipriano M."/>
            <person name="Mancuso J."/>
            <person name="Tu H."/>
            <person name="Salamov A."/>
            <person name="Lindquist E."/>
            <person name="Shapiro H."/>
            <person name="Lucas S."/>
            <person name="Grigoriev I.V."/>
            <person name="Cande W.Z."/>
            <person name="Fulton C."/>
            <person name="Rokhsar D.S."/>
            <person name="Dawson S.C."/>
        </authorList>
    </citation>
    <scope>NUCLEOTIDE SEQUENCE [LARGE SCALE GENOMIC DNA]</scope>
    <source>
        <strain evidence="1 2">NEG-M</strain>
    </source>
</reference>
<proteinExistence type="predicted"/>
<sequence length="362" mass="42967">MLQQQLVTSSSYHSIQQLNHQALLNICQYFVDLSSLYSFRLSCKYIHEEISNNIEEEFYKFYIQHTLSKFHFSKITSLFDEEEDRTFGIELKNCRKLLQDFLREPFINVQYDENDSDFKRYLGLGGVVRVSMFKPCELLQILMRNLHIKECEKIHKVPFHNEIENEIAELKVSPGKLLLWMCNRPVHPNDELEGSSDEEEIYIDGEYESSSSDDEEYAYVETIENIKYNPPCEISFKLKDAKWNPYGEKSLKYHLISNKPHEERVEDYKMCDIFTFCSRPPSSNYVRKGHEKNFELAVKKLRSNLFNNFENIYTLDWSGTISRNRCWSIFWQKGLEWWGCFAFTLYNIEKGVFIVTLASESD</sequence>
<dbReference type="InParanoid" id="D2VGE0"/>
<accession>D2VGE0</accession>
<name>D2VGE0_NAEGR</name>
<dbReference type="AlphaFoldDB" id="D2VGE0"/>
<gene>
    <name evidence="1" type="ORF">NAEGRDRAFT_79881</name>
</gene>
<dbReference type="VEuPathDB" id="AmoebaDB:NAEGRDRAFT_79881"/>
<dbReference type="EMBL" id="GG738870">
    <property type="protein sequence ID" value="EFC43949.1"/>
    <property type="molecule type" value="Genomic_DNA"/>
</dbReference>
<dbReference type="RefSeq" id="XP_002676693.1">
    <property type="nucleotide sequence ID" value="XM_002676647.1"/>
</dbReference>
<keyword evidence="2" id="KW-1185">Reference proteome</keyword>